<dbReference type="AlphaFoldDB" id="A0A1A9RKE8"/>
<dbReference type="OrthoDB" id="8611618at2"/>
<evidence type="ECO:0000313" key="3">
    <source>
        <dbReference type="Proteomes" id="UP000077589"/>
    </source>
</evidence>
<dbReference type="Proteomes" id="UP000077589">
    <property type="component" value="Unassembled WGS sequence"/>
</dbReference>
<feature type="transmembrane region" description="Helical" evidence="1">
    <location>
        <begin position="118"/>
        <end position="140"/>
    </location>
</feature>
<feature type="transmembrane region" description="Helical" evidence="1">
    <location>
        <begin position="56"/>
        <end position="79"/>
    </location>
</feature>
<protein>
    <submittedName>
        <fullName evidence="2">Uncharacterized protein</fullName>
    </submittedName>
</protein>
<name>A0A1A9RKE8_EIKCO</name>
<feature type="transmembrane region" description="Helical" evidence="1">
    <location>
        <begin position="179"/>
        <end position="198"/>
    </location>
</feature>
<feature type="transmembrane region" description="Helical" evidence="1">
    <location>
        <begin position="264"/>
        <end position="288"/>
    </location>
</feature>
<evidence type="ECO:0000313" key="2">
    <source>
        <dbReference type="EMBL" id="OAM18797.1"/>
    </source>
</evidence>
<comment type="caution">
    <text evidence="2">The sequence shown here is derived from an EMBL/GenBank/DDBJ whole genome shotgun (WGS) entry which is preliminary data.</text>
</comment>
<dbReference type="EMBL" id="LXSG01000032">
    <property type="protein sequence ID" value="OAM18797.1"/>
    <property type="molecule type" value="Genomic_DNA"/>
</dbReference>
<keyword evidence="1" id="KW-0812">Transmembrane</keyword>
<keyword evidence="1" id="KW-1133">Transmembrane helix</keyword>
<sequence>MHERQDNRYAPPLSMAEEAAHTVGGQYLAVANSLPSRRAFAWFGAAWALFRQRAGWWFGLVLVWTILSYILAAAMQAFMPSVIPFFPAVRDFAAVFATAGVVYAAERVEQQARIDWRASLVVLVRCAGALVLLGLLNVVFEQLLLRVGARLEDYAMQMAFQSPSSMLLGLVSLINSWKWLFFMLAYLLPNGVAPMLVVCRRMGAVRAWAAGWRGMGRNVGGVVLAVALATLLGLAVRLVVGVAVVLAQPELTMLGTIDAVPPVWMIRVASLVNNMVGLMLMLVLYAACRDVFFKRETSVKQAT</sequence>
<feature type="transmembrane region" description="Helical" evidence="1">
    <location>
        <begin position="85"/>
        <end position="106"/>
    </location>
</feature>
<proteinExistence type="predicted"/>
<keyword evidence="1" id="KW-0472">Membrane</keyword>
<feature type="transmembrane region" description="Helical" evidence="1">
    <location>
        <begin position="219"/>
        <end position="244"/>
    </location>
</feature>
<reference evidence="3" key="1">
    <citation type="submission" date="2016-05" db="EMBL/GenBank/DDBJ databases">
        <title>Draft genome of Corynebacterium afermentans subsp. afermentans LCDC 88199T.</title>
        <authorList>
            <person name="Bernier A.-M."/>
            <person name="Bernard K."/>
        </authorList>
    </citation>
    <scope>NUCLEOTIDE SEQUENCE [LARGE SCALE GENOMIC DNA]</scope>
    <source>
        <strain evidence="3">NML04-0072</strain>
    </source>
</reference>
<dbReference type="RefSeq" id="WP_049257643.1">
    <property type="nucleotide sequence ID" value="NZ_JVFA01000002.1"/>
</dbReference>
<gene>
    <name evidence="2" type="ORF">A7P90_05870</name>
</gene>
<organism evidence="2 3">
    <name type="scientific">Eikenella corrodens</name>
    <dbReference type="NCBI Taxonomy" id="539"/>
    <lineage>
        <taxon>Bacteria</taxon>
        <taxon>Pseudomonadati</taxon>
        <taxon>Pseudomonadota</taxon>
        <taxon>Betaproteobacteria</taxon>
        <taxon>Neisseriales</taxon>
        <taxon>Neisseriaceae</taxon>
        <taxon>Eikenella</taxon>
    </lineage>
</organism>
<accession>A0A1A9RKE8</accession>
<evidence type="ECO:0000256" key="1">
    <source>
        <dbReference type="SAM" id="Phobius"/>
    </source>
</evidence>